<feature type="transmembrane region" description="Helical" evidence="2">
    <location>
        <begin position="380"/>
        <end position="403"/>
    </location>
</feature>
<evidence type="ECO:0000256" key="2">
    <source>
        <dbReference type="SAM" id="Phobius"/>
    </source>
</evidence>
<dbReference type="PROSITE" id="PS50088">
    <property type="entry name" value="ANK_REPEAT"/>
    <property type="match status" value="2"/>
</dbReference>
<feature type="transmembrane region" description="Helical" evidence="2">
    <location>
        <begin position="452"/>
        <end position="474"/>
    </location>
</feature>
<dbReference type="PANTHER" id="PTHR36927:SF1">
    <property type="entry name" value="MDO-LIKE PROTEIN"/>
    <property type="match status" value="1"/>
</dbReference>
<protein>
    <submittedName>
        <fullName evidence="4">Glucans biosynthesis protein C</fullName>
        <ecNumber evidence="4">2.1.-.-</ecNumber>
    </submittedName>
</protein>
<feature type="transmembrane region" description="Helical" evidence="2">
    <location>
        <begin position="37"/>
        <end position="58"/>
    </location>
</feature>
<reference evidence="4 5" key="1">
    <citation type="journal article" date="2016" name="Front. Microbiol.">
        <title>Fuerstia marisgermanicae gen. nov., sp. nov., an Unusual Member of the Phylum Planctomycetes from the German Wadden Sea.</title>
        <authorList>
            <person name="Kohn T."/>
            <person name="Heuer A."/>
            <person name="Jogler M."/>
            <person name="Vollmers J."/>
            <person name="Boedeker C."/>
            <person name="Bunk B."/>
            <person name="Rast P."/>
            <person name="Borchert D."/>
            <person name="Glockner I."/>
            <person name="Freese H.M."/>
            <person name="Klenk H.P."/>
            <person name="Overmann J."/>
            <person name="Kaster A.K."/>
            <person name="Rohde M."/>
            <person name="Wiegand S."/>
            <person name="Jogler C."/>
        </authorList>
    </citation>
    <scope>NUCLEOTIDE SEQUENCE [LARGE SCALE GENOMIC DNA]</scope>
    <source>
        <strain evidence="4 5">NH11</strain>
    </source>
</reference>
<gene>
    <name evidence="4" type="primary">mdoC</name>
    <name evidence="4" type="ORF">Fuma_05856</name>
</gene>
<dbReference type="InterPro" id="IPR002656">
    <property type="entry name" value="Acyl_transf_3_dom"/>
</dbReference>
<dbReference type="Proteomes" id="UP000187735">
    <property type="component" value="Chromosome"/>
</dbReference>
<dbReference type="AlphaFoldDB" id="A0A1P8WQ60"/>
<dbReference type="OrthoDB" id="7375713at2"/>
<dbReference type="RefSeq" id="WP_077027242.1">
    <property type="nucleotide sequence ID" value="NZ_CP017641.1"/>
</dbReference>
<dbReference type="PROSITE" id="PS50297">
    <property type="entry name" value="ANK_REP_REGION"/>
    <property type="match status" value="2"/>
</dbReference>
<keyword evidence="5" id="KW-1185">Reference proteome</keyword>
<dbReference type="Pfam" id="PF01757">
    <property type="entry name" value="Acyl_transf_3"/>
    <property type="match status" value="2"/>
</dbReference>
<organism evidence="4 5">
    <name type="scientific">Fuerstiella marisgermanici</name>
    <dbReference type="NCBI Taxonomy" id="1891926"/>
    <lineage>
        <taxon>Bacteria</taxon>
        <taxon>Pseudomonadati</taxon>
        <taxon>Planctomycetota</taxon>
        <taxon>Planctomycetia</taxon>
        <taxon>Planctomycetales</taxon>
        <taxon>Planctomycetaceae</taxon>
        <taxon>Fuerstiella</taxon>
    </lineage>
</organism>
<accession>A0A1P8WQ60</accession>
<keyword evidence="1" id="KW-0040">ANK repeat</keyword>
<evidence type="ECO:0000259" key="3">
    <source>
        <dbReference type="Pfam" id="PF01757"/>
    </source>
</evidence>
<sequence>MSSLTIEPPLVTPVVSPGEPGLKKPVARRHDLDALRAIAMLLGIVLHVALSFSTIPWLVTDSRTSCFYNVLFSVIHGFRMPLFFMLSGFFTAMLWRKRTLKGLVKQRVKRILLPLVIGCVTIVPAMWAVGYVASRPSPGQSEGSTIYAAVVAGDTNSVQAELQKPGIDVDAADPASGSTPLCTAVFLGQTDIVELLIDANADLNLANRDKASPLHIAAFMGRAQEARMLLAAGADVDVKDGTGQTPQQLLSIDFGTTAFIAGSLGVQLDEQTLMAGRKEIAEQLGAEADVSSDGNQSGGNAALYGLLFQMPVFMHLWFLAFLCWLVVAFLIYAVVANAVKIERLPRWLICSPASLLWVIPLTTLPLSLMQPGIFGPDSSVGLLPIPAVFGYYAIFFFFGAVYWDMNDGQGQLGRWWPISLLVAMFVVFPIGLDLVDGTFGIVPRIEDSSTHHLVSNLLQAAFAWLMIFGCIGLFRRTLSGESKALRYISDSSYWLYLTHLPLVILAQWMVRDLEVPAFLKFSVVLVVISAFLLLTYQYLVRYTAIGRLLNGPRSRSPLAST</sequence>
<feature type="transmembrane region" description="Helical" evidence="2">
    <location>
        <begin position="517"/>
        <end position="539"/>
    </location>
</feature>
<feature type="repeat" description="ANK" evidence="1">
    <location>
        <begin position="176"/>
        <end position="208"/>
    </location>
</feature>
<dbReference type="InterPro" id="IPR002110">
    <property type="entry name" value="Ankyrin_rpt"/>
</dbReference>
<feature type="repeat" description="ANK" evidence="1">
    <location>
        <begin position="209"/>
        <end position="241"/>
    </location>
</feature>
<evidence type="ECO:0000256" key="1">
    <source>
        <dbReference type="PROSITE-ProRule" id="PRU00023"/>
    </source>
</evidence>
<feature type="domain" description="Acyltransferase 3" evidence="3">
    <location>
        <begin position="30"/>
        <end position="131"/>
    </location>
</feature>
<feature type="transmembrane region" description="Helical" evidence="2">
    <location>
        <begin position="347"/>
        <end position="368"/>
    </location>
</feature>
<keyword evidence="4" id="KW-0808">Transferase</keyword>
<dbReference type="Gene3D" id="1.25.40.20">
    <property type="entry name" value="Ankyrin repeat-containing domain"/>
    <property type="match status" value="1"/>
</dbReference>
<feature type="transmembrane region" description="Helical" evidence="2">
    <location>
        <begin position="494"/>
        <end position="511"/>
    </location>
</feature>
<dbReference type="EMBL" id="CP017641">
    <property type="protein sequence ID" value="APZ96188.1"/>
    <property type="molecule type" value="Genomic_DNA"/>
</dbReference>
<dbReference type="InterPro" id="IPR050623">
    <property type="entry name" value="Glucan_succinyl_AcylTrfase"/>
</dbReference>
<dbReference type="PANTHER" id="PTHR36927">
    <property type="entry name" value="BLR4337 PROTEIN"/>
    <property type="match status" value="1"/>
</dbReference>
<name>A0A1P8WQ60_9PLAN</name>
<dbReference type="SMART" id="SM00248">
    <property type="entry name" value="ANK"/>
    <property type="match status" value="2"/>
</dbReference>
<feature type="transmembrane region" description="Helical" evidence="2">
    <location>
        <begin position="111"/>
        <end position="133"/>
    </location>
</feature>
<dbReference type="Pfam" id="PF12796">
    <property type="entry name" value="Ank_2"/>
    <property type="match status" value="1"/>
</dbReference>
<feature type="transmembrane region" description="Helical" evidence="2">
    <location>
        <begin position="70"/>
        <end position="90"/>
    </location>
</feature>
<evidence type="ECO:0000313" key="4">
    <source>
        <dbReference type="EMBL" id="APZ96188.1"/>
    </source>
</evidence>
<dbReference type="STRING" id="1891926.Fuma_05856"/>
<dbReference type="SUPFAM" id="SSF48403">
    <property type="entry name" value="Ankyrin repeat"/>
    <property type="match status" value="1"/>
</dbReference>
<feature type="transmembrane region" description="Helical" evidence="2">
    <location>
        <begin position="415"/>
        <end position="432"/>
    </location>
</feature>
<feature type="transmembrane region" description="Helical" evidence="2">
    <location>
        <begin position="312"/>
        <end position="335"/>
    </location>
</feature>
<keyword evidence="2" id="KW-0472">Membrane</keyword>
<evidence type="ECO:0000313" key="5">
    <source>
        <dbReference type="Proteomes" id="UP000187735"/>
    </source>
</evidence>
<dbReference type="GO" id="GO:0016747">
    <property type="term" value="F:acyltransferase activity, transferring groups other than amino-acyl groups"/>
    <property type="evidence" value="ECO:0007669"/>
    <property type="project" value="InterPro"/>
</dbReference>
<dbReference type="KEGG" id="fmr:Fuma_05856"/>
<keyword evidence="2" id="KW-1133">Transmembrane helix</keyword>
<proteinExistence type="predicted"/>
<dbReference type="InterPro" id="IPR036770">
    <property type="entry name" value="Ankyrin_rpt-contain_sf"/>
</dbReference>
<keyword evidence="2" id="KW-0812">Transmembrane</keyword>
<feature type="domain" description="Acyltransferase 3" evidence="3">
    <location>
        <begin position="304"/>
        <end position="531"/>
    </location>
</feature>
<dbReference type="EC" id="2.1.-.-" evidence="4"/>